<dbReference type="Gene3D" id="1.10.287.110">
    <property type="entry name" value="DnaJ domain"/>
    <property type="match status" value="1"/>
</dbReference>
<feature type="compositionally biased region" description="Polar residues" evidence="1">
    <location>
        <begin position="682"/>
        <end position="691"/>
    </location>
</feature>
<feature type="compositionally biased region" description="Low complexity" evidence="1">
    <location>
        <begin position="634"/>
        <end position="644"/>
    </location>
</feature>
<reference evidence="4" key="1">
    <citation type="submission" date="2021-01" db="UniProtKB">
        <authorList>
            <consortium name="EnsemblPlants"/>
        </authorList>
    </citation>
    <scope>IDENTIFICATION</scope>
</reference>
<dbReference type="InterPro" id="IPR036869">
    <property type="entry name" value="J_dom_sf"/>
</dbReference>
<dbReference type="Pfam" id="PF00226">
    <property type="entry name" value="DnaJ"/>
    <property type="match status" value="1"/>
</dbReference>
<dbReference type="PANTHER" id="PTHR45270">
    <property type="entry name" value="OS03G0832900 PROTEIN"/>
    <property type="match status" value="1"/>
</dbReference>
<dbReference type="Pfam" id="PF14901">
    <property type="entry name" value="Jiv90"/>
    <property type="match status" value="1"/>
</dbReference>
<dbReference type="OMA" id="ICQGMKC"/>
<feature type="transmembrane region" description="Helical" evidence="2">
    <location>
        <begin position="204"/>
        <end position="225"/>
    </location>
</feature>
<keyword evidence="2" id="KW-1133">Transmembrane helix</keyword>
<dbReference type="EnsemblPlants" id="Kaladp0061s0019.1.v1.1">
    <property type="protein sequence ID" value="Kaladp0061s0019.1.v1.1"/>
    <property type="gene ID" value="Kaladp0061s0019.v1.1"/>
</dbReference>
<keyword evidence="2" id="KW-0812">Transmembrane</keyword>
<accession>A0A7N0UDJ1</accession>
<evidence type="ECO:0000313" key="5">
    <source>
        <dbReference type="Proteomes" id="UP000594263"/>
    </source>
</evidence>
<feature type="domain" description="J" evidence="3">
    <location>
        <begin position="425"/>
        <end position="492"/>
    </location>
</feature>
<feature type="compositionally biased region" description="Basic and acidic residues" evidence="1">
    <location>
        <begin position="53"/>
        <end position="63"/>
    </location>
</feature>
<dbReference type="InterPro" id="IPR018253">
    <property type="entry name" value="DnaJ_domain_CS"/>
</dbReference>
<dbReference type="CDD" id="cd06257">
    <property type="entry name" value="DnaJ"/>
    <property type="match status" value="1"/>
</dbReference>
<dbReference type="InterPro" id="IPR001623">
    <property type="entry name" value="DnaJ_domain"/>
</dbReference>
<feature type="region of interest" description="Disordered" evidence="1">
    <location>
        <begin position="681"/>
        <end position="722"/>
    </location>
</feature>
<name>A0A7N0UDJ1_KALFE</name>
<dbReference type="PANTHER" id="PTHR45270:SF4">
    <property type="entry name" value="CHAPERONE DNAJ-DOMAIN SUPERFAMILY PROTEIN"/>
    <property type="match status" value="1"/>
</dbReference>
<dbReference type="PROSITE" id="PS50076">
    <property type="entry name" value="DNAJ_2"/>
    <property type="match status" value="1"/>
</dbReference>
<dbReference type="Proteomes" id="UP000594263">
    <property type="component" value="Unplaced"/>
</dbReference>
<dbReference type="AlphaFoldDB" id="A0A7N0UDJ1"/>
<feature type="region of interest" description="Disordered" evidence="1">
    <location>
        <begin position="374"/>
        <end position="410"/>
    </location>
</feature>
<dbReference type="PROSITE" id="PS00636">
    <property type="entry name" value="DNAJ_1"/>
    <property type="match status" value="1"/>
</dbReference>
<evidence type="ECO:0000313" key="4">
    <source>
        <dbReference type="EnsemblPlants" id="Kaladp0061s0019.1.v1.1"/>
    </source>
</evidence>
<dbReference type="PRINTS" id="PR00625">
    <property type="entry name" value="JDOMAIN"/>
</dbReference>
<dbReference type="SUPFAM" id="SSF46565">
    <property type="entry name" value="Chaperone J-domain"/>
    <property type="match status" value="1"/>
</dbReference>
<evidence type="ECO:0000256" key="1">
    <source>
        <dbReference type="SAM" id="MobiDB-lite"/>
    </source>
</evidence>
<feature type="region of interest" description="Disordered" evidence="1">
    <location>
        <begin position="631"/>
        <end position="661"/>
    </location>
</feature>
<feature type="compositionally biased region" description="Basic residues" evidence="1">
    <location>
        <begin position="1"/>
        <end position="12"/>
    </location>
</feature>
<feature type="compositionally biased region" description="Polar residues" evidence="1">
    <location>
        <begin position="374"/>
        <end position="389"/>
    </location>
</feature>
<feature type="transmembrane region" description="Helical" evidence="2">
    <location>
        <begin position="293"/>
        <end position="313"/>
    </location>
</feature>
<proteinExistence type="predicted"/>
<keyword evidence="2" id="KW-0472">Membrane</keyword>
<feature type="transmembrane region" description="Helical" evidence="2">
    <location>
        <begin position="262"/>
        <end position="287"/>
    </location>
</feature>
<feature type="compositionally biased region" description="Low complexity" evidence="1">
    <location>
        <begin position="698"/>
        <end position="712"/>
    </location>
</feature>
<organism evidence="4 5">
    <name type="scientific">Kalanchoe fedtschenkoi</name>
    <name type="common">Lavender scallops</name>
    <name type="synonym">South American air plant</name>
    <dbReference type="NCBI Taxonomy" id="63787"/>
    <lineage>
        <taxon>Eukaryota</taxon>
        <taxon>Viridiplantae</taxon>
        <taxon>Streptophyta</taxon>
        <taxon>Embryophyta</taxon>
        <taxon>Tracheophyta</taxon>
        <taxon>Spermatophyta</taxon>
        <taxon>Magnoliopsida</taxon>
        <taxon>eudicotyledons</taxon>
        <taxon>Gunneridae</taxon>
        <taxon>Pentapetalae</taxon>
        <taxon>Saxifragales</taxon>
        <taxon>Crassulaceae</taxon>
        <taxon>Kalanchoe</taxon>
    </lineage>
</organism>
<dbReference type="InterPro" id="IPR032843">
    <property type="entry name" value="Jiv"/>
</dbReference>
<protein>
    <recommendedName>
        <fullName evidence="3">J domain-containing protein</fullName>
    </recommendedName>
</protein>
<dbReference type="Gramene" id="Kaladp0061s0019.1.v1.1">
    <property type="protein sequence ID" value="Kaladp0061s0019.1.v1.1"/>
    <property type="gene ID" value="Kaladp0061s0019.v1.1"/>
</dbReference>
<feature type="region of interest" description="Disordered" evidence="1">
    <location>
        <begin position="1"/>
        <end position="20"/>
    </location>
</feature>
<evidence type="ECO:0000259" key="3">
    <source>
        <dbReference type="PROSITE" id="PS50076"/>
    </source>
</evidence>
<dbReference type="SMART" id="SM00271">
    <property type="entry name" value="DnaJ"/>
    <property type="match status" value="1"/>
</dbReference>
<sequence length="722" mass="80677">MARKGNPRKRTVGLRPALPDDKIQEKVSDLNILSQEVPSNVNETATPLTERVSNQEHVREHNKNKQKSGNLKKNEKLVRETVQASTESVVTDGNHMDGVESMSAFEASGLNEENGTSTATRNSFESERNNFWHFPNGLSRESVVEKFEFSKAEFARHFRTSVFPILKQAIEWLRKQKPLLDIVKSKASYSWCYIQRKFRIVFPVVLRLFMYVGNFVLLLSMLWFGCMLSGTNSFLRMGTSAFITVLWCGIISALAMIGMIKFLIIVATAAILGVFVGVTVGLVVIGICATVCLWLYGSFWTTSLFLLCGGLSFAFRRESFALFITSMYSMYCAWAYSGWSGLLLGINLSFISSDALIYFLKNHVNEDQRHSKPTEYTYTMPNQQGGSETSFEHSADRGAGIPSTSGVDGEATSEDEVTRLLNCSDHYSALGFSKFGDVDVSVLKREYRKKAMLVHPDKNMGNEKAGEAFKKLQNAYEVLLDSLKRKEYDDELRRDELLNYFRKLQDDQLKNGRRGFFSSGYSKSNAEYEDPSAEARQIACQKCGNLHVWVQTKKTKSQARWCQDCQDFHPAKDGDGWVEQSSQPFLFGLMQKVDVPRAYVCADSKVYNATEWYICQGMRCAANTHKPSFHVNTSLNSKHSNKGGSSSGHRGGGVPPPSNENMTEEEFFEWLQNAVQAGVFDNFNSGTSAESPSGKGGSSSKSGGSSNSAAGNNKKKKKGKKW</sequence>
<evidence type="ECO:0000256" key="2">
    <source>
        <dbReference type="SAM" id="Phobius"/>
    </source>
</evidence>
<feature type="compositionally biased region" description="Basic residues" evidence="1">
    <location>
        <begin position="713"/>
        <end position="722"/>
    </location>
</feature>
<feature type="transmembrane region" description="Helical" evidence="2">
    <location>
        <begin position="237"/>
        <end position="255"/>
    </location>
</feature>
<feature type="region of interest" description="Disordered" evidence="1">
    <location>
        <begin position="51"/>
        <end position="80"/>
    </location>
</feature>
<keyword evidence="5" id="KW-1185">Reference proteome</keyword>